<evidence type="ECO:0000313" key="4">
    <source>
        <dbReference type="EMBL" id="VFT97760.1"/>
    </source>
</evidence>
<feature type="domain" description="Kinesin motor" evidence="2">
    <location>
        <begin position="9"/>
        <end position="356"/>
    </location>
</feature>
<evidence type="ECO:0000313" key="3">
    <source>
        <dbReference type="EMBL" id="KAF0687115.1"/>
    </source>
</evidence>
<dbReference type="Pfam" id="PF00225">
    <property type="entry name" value="Kinesin"/>
    <property type="match status" value="1"/>
</dbReference>
<dbReference type="GO" id="GO:0003777">
    <property type="term" value="F:microtubule motor activity"/>
    <property type="evidence" value="ECO:0007669"/>
    <property type="project" value="InterPro"/>
</dbReference>
<keyword evidence="1" id="KW-0505">Motor protein</keyword>
<keyword evidence="1" id="KW-0547">Nucleotide-binding</keyword>
<dbReference type="PANTHER" id="PTHR24115">
    <property type="entry name" value="KINESIN-RELATED"/>
    <property type="match status" value="1"/>
</dbReference>
<dbReference type="InterPro" id="IPR027417">
    <property type="entry name" value="P-loop_NTPase"/>
</dbReference>
<dbReference type="GO" id="GO:0008017">
    <property type="term" value="F:microtubule binding"/>
    <property type="evidence" value="ECO:0007669"/>
    <property type="project" value="InterPro"/>
</dbReference>
<dbReference type="GO" id="GO:0007018">
    <property type="term" value="P:microtubule-based movement"/>
    <property type="evidence" value="ECO:0007669"/>
    <property type="project" value="InterPro"/>
</dbReference>
<dbReference type="Gene3D" id="3.40.850.10">
    <property type="entry name" value="Kinesin motor domain"/>
    <property type="match status" value="1"/>
</dbReference>
<dbReference type="GO" id="GO:0005871">
    <property type="term" value="C:kinesin complex"/>
    <property type="evidence" value="ECO:0007669"/>
    <property type="project" value="TreeGrafter"/>
</dbReference>
<dbReference type="SMART" id="SM00129">
    <property type="entry name" value="KISc"/>
    <property type="match status" value="1"/>
</dbReference>
<proteinExistence type="inferred from homology"/>
<name>A0A485LLA7_9STRA</name>
<evidence type="ECO:0000256" key="1">
    <source>
        <dbReference type="PROSITE-ProRule" id="PRU00283"/>
    </source>
</evidence>
<evidence type="ECO:0000313" key="5">
    <source>
        <dbReference type="Proteomes" id="UP000332933"/>
    </source>
</evidence>
<gene>
    <name evidence="4" type="primary">Aste57867_21086</name>
    <name evidence="3" type="ORF">As57867_021018</name>
    <name evidence="4" type="ORF">ASTE57867_21086</name>
</gene>
<dbReference type="GO" id="GO:0005524">
    <property type="term" value="F:ATP binding"/>
    <property type="evidence" value="ECO:0007669"/>
    <property type="project" value="UniProtKB-UniRule"/>
</dbReference>
<dbReference type="GO" id="GO:0005874">
    <property type="term" value="C:microtubule"/>
    <property type="evidence" value="ECO:0007669"/>
    <property type="project" value="TreeGrafter"/>
</dbReference>
<feature type="binding site" evidence="1">
    <location>
        <begin position="96"/>
        <end position="103"/>
    </location>
    <ligand>
        <name>ATP</name>
        <dbReference type="ChEBI" id="CHEBI:30616"/>
    </ligand>
</feature>
<dbReference type="SUPFAM" id="SSF52540">
    <property type="entry name" value="P-loop containing nucleoside triphosphate hydrolases"/>
    <property type="match status" value="1"/>
</dbReference>
<dbReference type="OrthoDB" id="3176171at2759"/>
<dbReference type="GO" id="GO:0016887">
    <property type="term" value="F:ATP hydrolysis activity"/>
    <property type="evidence" value="ECO:0007669"/>
    <property type="project" value="TreeGrafter"/>
</dbReference>
<comment type="similarity">
    <text evidence="1">Belongs to the TRAFAC class myosin-kinesin ATPase superfamily. Kinesin family.</text>
</comment>
<sequence>MRPPPGPPRIQVGLRCRPPFDHELEWGQETTASALNFDATHATVHVAPGRHYSQRSFGFDYLWPPGTSQEYLYQDAVCPIVQHVLRGHNGTVIAYGQTGTGKTYTMGFLDSMLPPTHTGIIPRVLAQLFAAQDTAIHDEAPRRFRMSIRFLQIYMENVYDLLVPPSMAHELPVRPTQDGAAFFVDGIQEYALTSLDQALGLIAIAMRHRMLAATPRNLTSSRSHTMLSISLDFVDEAHPASCFTLVDLAGSERPTAAPLPPDASFAMREQTKLRLNEAKFINSSLAALGSVVASLSSHDKGASSTPRFRDSKLTKLLKGVLGGPHATLVVATVDGAAQNMAETLSTLKFAARCKKVPLLSAAAAAGKKVKSTQVVDAATQTDTMPPVDIGGHYFPHGGCLAPQREMELHMLYQEQLHKLRRALERSEGVNQTADQHAMRLPFCEENASFCHFGGAEDEVMRTCLKGGGNDDDVWSVSTEDADDSGHGYFQVRFD</sequence>
<organism evidence="4 5">
    <name type="scientific">Aphanomyces stellatus</name>
    <dbReference type="NCBI Taxonomy" id="120398"/>
    <lineage>
        <taxon>Eukaryota</taxon>
        <taxon>Sar</taxon>
        <taxon>Stramenopiles</taxon>
        <taxon>Oomycota</taxon>
        <taxon>Saprolegniomycetes</taxon>
        <taxon>Saprolegniales</taxon>
        <taxon>Verrucalvaceae</taxon>
        <taxon>Aphanomyces</taxon>
    </lineage>
</organism>
<dbReference type="InterPro" id="IPR027640">
    <property type="entry name" value="Kinesin-like_fam"/>
</dbReference>
<dbReference type="PROSITE" id="PS50067">
    <property type="entry name" value="KINESIN_MOTOR_2"/>
    <property type="match status" value="1"/>
</dbReference>
<dbReference type="EMBL" id="VJMH01006957">
    <property type="protein sequence ID" value="KAF0687115.1"/>
    <property type="molecule type" value="Genomic_DNA"/>
</dbReference>
<dbReference type="PRINTS" id="PR00380">
    <property type="entry name" value="KINESINHEAVY"/>
</dbReference>
<dbReference type="Proteomes" id="UP000332933">
    <property type="component" value="Unassembled WGS sequence"/>
</dbReference>
<dbReference type="InterPro" id="IPR001752">
    <property type="entry name" value="Kinesin_motor_dom"/>
</dbReference>
<evidence type="ECO:0000259" key="2">
    <source>
        <dbReference type="PROSITE" id="PS50067"/>
    </source>
</evidence>
<keyword evidence="5" id="KW-1185">Reference proteome</keyword>
<reference evidence="4 5" key="1">
    <citation type="submission" date="2019-03" db="EMBL/GenBank/DDBJ databases">
        <authorList>
            <person name="Gaulin E."/>
            <person name="Dumas B."/>
        </authorList>
    </citation>
    <scope>NUCLEOTIDE SEQUENCE [LARGE SCALE GENOMIC DNA]</scope>
    <source>
        <strain evidence="4">CBS 568.67</strain>
    </source>
</reference>
<accession>A0A485LLA7</accession>
<dbReference type="InterPro" id="IPR036961">
    <property type="entry name" value="Kinesin_motor_dom_sf"/>
</dbReference>
<protein>
    <submittedName>
        <fullName evidence="4">Aste57867_21086 protein</fullName>
    </submittedName>
</protein>
<keyword evidence="1" id="KW-0067">ATP-binding</keyword>
<dbReference type="EMBL" id="CAADRA010006983">
    <property type="protein sequence ID" value="VFT97760.1"/>
    <property type="molecule type" value="Genomic_DNA"/>
</dbReference>
<dbReference type="AlphaFoldDB" id="A0A485LLA7"/>
<reference evidence="3" key="2">
    <citation type="submission" date="2019-06" db="EMBL/GenBank/DDBJ databases">
        <title>Genomics analysis of Aphanomyces spp. identifies a new class of oomycete effector associated with host adaptation.</title>
        <authorList>
            <person name="Gaulin E."/>
        </authorList>
    </citation>
    <scope>NUCLEOTIDE SEQUENCE</scope>
    <source>
        <strain evidence="3">CBS 578.67</strain>
    </source>
</reference>